<organism evidence="5 9">
    <name type="scientific">Didymodactylos carnosus</name>
    <dbReference type="NCBI Taxonomy" id="1234261"/>
    <lineage>
        <taxon>Eukaryota</taxon>
        <taxon>Metazoa</taxon>
        <taxon>Spiralia</taxon>
        <taxon>Gnathifera</taxon>
        <taxon>Rotifera</taxon>
        <taxon>Eurotatoria</taxon>
        <taxon>Bdelloidea</taxon>
        <taxon>Philodinida</taxon>
        <taxon>Philodinidae</taxon>
        <taxon>Didymodactylos</taxon>
    </lineage>
</organism>
<evidence type="ECO:0000256" key="1">
    <source>
        <dbReference type="ARBA" id="ARBA00008535"/>
    </source>
</evidence>
<keyword evidence="9" id="KW-1185">Reference proteome</keyword>
<dbReference type="EMBL" id="CAJOBA010049909">
    <property type="protein sequence ID" value="CAF4228834.1"/>
    <property type="molecule type" value="Genomic_DNA"/>
</dbReference>
<dbReference type="Proteomes" id="UP000677228">
    <property type="component" value="Unassembled WGS sequence"/>
</dbReference>
<feature type="domain" description="AIG1-type G" evidence="4">
    <location>
        <begin position="27"/>
        <end position="142"/>
    </location>
</feature>
<dbReference type="Proteomes" id="UP000682733">
    <property type="component" value="Unassembled WGS sequence"/>
</dbReference>
<dbReference type="AlphaFoldDB" id="A0A814Z263"/>
<evidence type="ECO:0000259" key="4">
    <source>
        <dbReference type="PROSITE" id="PS51720"/>
    </source>
</evidence>
<dbReference type="SUPFAM" id="SSF52540">
    <property type="entry name" value="P-loop containing nucleoside triphosphate hydrolases"/>
    <property type="match status" value="1"/>
</dbReference>
<evidence type="ECO:0000313" key="8">
    <source>
        <dbReference type="EMBL" id="CAF4228834.1"/>
    </source>
</evidence>
<dbReference type="OrthoDB" id="8954335at2759"/>
<dbReference type="Gene3D" id="3.40.50.300">
    <property type="entry name" value="P-loop containing nucleotide triphosphate hydrolases"/>
    <property type="match status" value="1"/>
</dbReference>
<dbReference type="PANTHER" id="PTHR10903">
    <property type="entry name" value="GTPASE, IMAP FAMILY MEMBER-RELATED"/>
    <property type="match status" value="1"/>
</dbReference>
<evidence type="ECO:0000313" key="7">
    <source>
        <dbReference type="EMBL" id="CAF3998577.1"/>
    </source>
</evidence>
<protein>
    <recommendedName>
        <fullName evidence="4">AIG1-type G domain-containing protein</fullName>
    </recommendedName>
</protein>
<dbReference type="InterPro" id="IPR027417">
    <property type="entry name" value="P-loop_NTPase"/>
</dbReference>
<name>A0A814Z263_9BILA</name>
<dbReference type="EMBL" id="CAJNOK010028127">
    <property type="protein sequence ID" value="CAF1430759.1"/>
    <property type="molecule type" value="Genomic_DNA"/>
</dbReference>
<dbReference type="GO" id="GO:0005525">
    <property type="term" value="F:GTP binding"/>
    <property type="evidence" value="ECO:0007669"/>
    <property type="project" value="UniProtKB-KW"/>
</dbReference>
<sequence length="142" mass="15946">MTSKGLRTHYVRQSYNPPVDSYGDSDPNEIRFILLGGTGLGKSSVANTLLGKEKFRADREFAPITKECQCGERMCQDKRLIVIDTPGFFDIEEMHQNGTIDIEIVKTLEIAAPGPHAFLIVIKADHRFDAQGNAIKTDMWYI</sequence>
<keyword evidence="3" id="KW-0342">GTP-binding</keyword>
<dbReference type="InterPro" id="IPR045058">
    <property type="entry name" value="GIMA/IAN/Toc"/>
</dbReference>
<dbReference type="Proteomes" id="UP000663829">
    <property type="component" value="Unassembled WGS sequence"/>
</dbReference>
<dbReference type="EMBL" id="CAJOBC010009870">
    <property type="protein sequence ID" value="CAF3998577.1"/>
    <property type="molecule type" value="Genomic_DNA"/>
</dbReference>
<evidence type="ECO:0000313" key="9">
    <source>
        <dbReference type="Proteomes" id="UP000663829"/>
    </source>
</evidence>
<dbReference type="InterPro" id="IPR006703">
    <property type="entry name" value="G_AIG1"/>
</dbReference>
<dbReference type="Proteomes" id="UP000681722">
    <property type="component" value="Unassembled WGS sequence"/>
</dbReference>
<gene>
    <name evidence="5" type="ORF">GPM918_LOCUS25428</name>
    <name evidence="6" type="ORF">OVA965_LOCUS34033</name>
    <name evidence="7" type="ORF">SRO942_LOCUS25434</name>
    <name evidence="8" type="ORF">TMI583_LOCUS34941</name>
</gene>
<evidence type="ECO:0000313" key="5">
    <source>
        <dbReference type="EMBL" id="CAF1236220.1"/>
    </source>
</evidence>
<dbReference type="PROSITE" id="PS51720">
    <property type="entry name" value="G_AIG1"/>
    <property type="match status" value="1"/>
</dbReference>
<comment type="caution">
    <text evidence="5">The sequence shown here is derived from an EMBL/GenBank/DDBJ whole genome shotgun (WGS) entry which is preliminary data.</text>
</comment>
<evidence type="ECO:0000256" key="2">
    <source>
        <dbReference type="ARBA" id="ARBA00022741"/>
    </source>
</evidence>
<evidence type="ECO:0000256" key="3">
    <source>
        <dbReference type="ARBA" id="ARBA00023134"/>
    </source>
</evidence>
<dbReference type="EMBL" id="CAJNOQ010009865">
    <property type="protein sequence ID" value="CAF1236220.1"/>
    <property type="molecule type" value="Genomic_DNA"/>
</dbReference>
<dbReference type="Pfam" id="PF04548">
    <property type="entry name" value="AIG1"/>
    <property type="match status" value="1"/>
</dbReference>
<dbReference type="PANTHER" id="PTHR10903:SF188">
    <property type="entry name" value="GTPASE IMAP FAMILY MEMBER 2-LIKE-RELATED"/>
    <property type="match status" value="1"/>
</dbReference>
<accession>A0A814Z263</accession>
<keyword evidence="2" id="KW-0547">Nucleotide-binding</keyword>
<reference evidence="5" key="1">
    <citation type="submission" date="2021-02" db="EMBL/GenBank/DDBJ databases">
        <authorList>
            <person name="Nowell W R."/>
        </authorList>
    </citation>
    <scope>NUCLEOTIDE SEQUENCE</scope>
</reference>
<evidence type="ECO:0000313" key="6">
    <source>
        <dbReference type="EMBL" id="CAF1430759.1"/>
    </source>
</evidence>
<comment type="similarity">
    <text evidence="1">Belongs to the TRAFAC class TrmE-Era-EngA-EngB-Septin-like GTPase superfamily. AIG1/Toc34/Toc159-like paraseptin GTPase family. IAN subfamily.</text>
</comment>
<proteinExistence type="inferred from homology"/>